<dbReference type="EMBL" id="LSFI01000002">
    <property type="protein sequence ID" value="OAG28617.1"/>
    <property type="molecule type" value="Genomic_DNA"/>
</dbReference>
<evidence type="ECO:0000313" key="3">
    <source>
        <dbReference type="Proteomes" id="UP000076964"/>
    </source>
</evidence>
<dbReference type="OrthoDB" id="9777307at2"/>
<dbReference type="STRING" id="1795632.TH606_00520"/>
<evidence type="ECO:0008006" key="4">
    <source>
        <dbReference type="Google" id="ProtNLM"/>
    </source>
</evidence>
<dbReference type="Proteomes" id="UP000076964">
    <property type="component" value="Unassembled WGS sequence"/>
</dbReference>
<protein>
    <recommendedName>
        <fullName evidence="4">GspL cytoplasmic actin-ATPase-like domain-containing protein</fullName>
    </recommendedName>
</protein>
<keyword evidence="1" id="KW-0472">Membrane</keyword>
<reference evidence="2 3" key="1">
    <citation type="submission" date="2016-02" db="EMBL/GenBank/DDBJ databases">
        <title>Draft genome sequence of Thermodesulfatator sp. S606.</title>
        <authorList>
            <person name="Lai Q."/>
            <person name="Cao J."/>
            <person name="Dupont S."/>
            <person name="Shao Z."/>
            <person name="Jebbar M."/>
            <person name="Alain K."/>
        </authorList>
    </citation>
    <scope>NUCLEOTIDE SEQUENCE [LARGE SCALE GENOMIC DNA]</scope>
    <source>
        <strain evidence="2 3">S606</strain>
    </source>
</reference>
<gene>
    <name evidence="2" type="ORF">TH606_00520</name>
</gene>
<feature type="transmembrane region" description="Helical" evidence="1">
    <location>
        <begin position="279"/>
        <end position="297"/>
    </location>
</feature>
<keyword evidence="1" id="KW-0812">Transmembrane</keyword>
<dbReference type="AlphaFoldDB" id="A0A177E9J1"/>
<name>A0A177E9J1_9BACT</name>
<accession>A0A177E9J1</accession>
<comment type="caution">
    <text evidence="2">The sequence shown here is derived from an EMBL/GenBank/DDBJ whole genome shotgun (WGS) entry which is preliminary data.</text>
</comment>
<evidence type="ECO:0000313" key="2">
    <source>
        <dbReference type="EMBL" id="OAG28617.1"/>
    </source>
</evidence>
<proteinExistence type="predicted"/>
<keyword evidence="1" id="KW-1133">Transmembrane helix</keyword>
<organism evidence="2 3">
    <name type="scientific">Thermodesulfatator autotrophicus</name>
    <dbReference type="NCBI Taxonomy" id="1795632"/>
    <lineage>
        <taxon>Bacteria</taxon>
        <taxon>Pseudomonadati</taxon>
        <taxon>Thermodesulfobacteriota</taxon>
        <taxon>Thermodesulfobacteria</taxon>
        <taxon>Thermodesulfobacteriales</taxon>
        <taxon>Thermodesulfatatoraceae</taxon>
        <taxon>Thermodesulfatator</taxon>
    </lineage>
</organism>
<keyword evidence="3" id="KW-1185">Reference proteome</keyword>
<evidence type="ECO:0000256" key="1">
    <source>
        <dbReference type="SAM" id="Phobius"/>
    </source>
</evidence>
<dbReference type="RefSeq" id="WP_068540505.1">
    <property type="nucleotide sequence ID" value="NZ_LSFI01000002.1"/>
</dbReference>
<sequence length="438" mass="51188">MKKIFVLQKEGEKYIAAQFKKKGSEIILQDYPEETILKKFKARELTLIKYFPELYLGKEVIPKGPKELIKIQIRERLKELGIFESTPFIVFKIEEDLETQLEVSFIAVNKLLIEEIVSETQKIEARIKLLSAEQIATCYLTIHETKENIISIYLSEDKLYIAITGLNKIIYLRTLSINKSFGITPSQVEETLLTTIDYAERVLGISLKGIISYGPKRELVPETSIPLIEASFSFIKGADINLILEKPYFFGSFFIPEEYNLLPEDYKTFQKHFSLVRKIAYFMLLSSFLSYGVWFYYTPKAKTEEEKYKVLVKELRLKNAELEQIIPPETEEKLKKIISLKKDYLKTFKLNTFLSWLNTITPGEIRISDIEGKKEENEKFSLLIKAECKGELNYIQNKFDVFLLRLKNKIETNENLISFIYDEKNKKGYLTIKGFYKN</sequence>